<dbReference type="EC" id="2.7.13.3" evidence="2"/>
<evidence type="ECO:0000313" key="10">
    <source>
        <dbReference type="EMBL" id="GIN97028.1"/>
    </source>
</evidence>
<dbReference type="InterPro" id="IPR003661">
    <property type="entry name" value="HisK_dim/P_dom"/>
</dbReference>
<dbReference type="RefSeq" id="WP_213020752.1">
    <property type="nucleotide sequence ID" value="NZ_BORJ01000007.1"/>
</dbReference>
<sequence length="354" mass="39778">MVAKESKDRSNDMNVPEQTSEIISLYDVLNKKILYISPPLPGHRGIDMEEIIKNPSIIREKLYPEDADRLFQLFESPSSSPCEMDYQIKGEERWLRTTFIPITDPSGNVLKVLNFTREITYWRKRGQYAEKTNQMNLCSQIAAGFAHEIRNPLTTIKGFLQLMYQDKSDIYQQMIIQETERIESIINEFLMLAQPYPGQDFILINVKDIVGDIFLTINPQASESNIKVFMTGGKNLPSVNGSPEQIKQALLNLIKNAIQAMPLGGTLYISVAKVDEGVSIMIKDEGTGISPEKLSRLGIPFYSNKEEGAGLGIMISRQIIKNHQGTVTFESEIGKGTIVEVILPSADVSDLQEN</sequence>
<evidence type="ECO:0000256" key="2">
    <source>
        <dbReference type="ARBA" id="ARBA00012438"/>
    </source>
</evidence>
<keyword evidence="5" id="KW-0547">Nucleotide-binding</keyword>
<dbReference type="SUPFAM" id="SSF55785">
    <property type="entry name" value="PYP-like sensor domain (PAS domain)"/>
    <property type="match status" value="1"/>
</dbReference>
<evidence type="ECO:0000256" key="1">
    <source>
        <dbReference type="ARBA" id="ARBA00000085"/>
    </source>
</evidence>
<keyword evidence="7" id="KW-0067">ATP-binding</keyword>
<dbReference type="PANTHER" id="PTHR43065:SF34">
    <property type="entry name" value="SPORULATION KINASE A"/>
    <property type="match status" value="1"/>
</dbReference>
<keyword evidence="3" id="KW-0597">Phosphoprotein</keyword>
<evidence type="ECO:0000313" key="11">
    <source>
        <dbReference type="Proteomes" id="UP000680670"/>
    </source>
</evidence>
<organism evidence="10 11">
    <name type="scientific">Siminovitchia terrae</name>
    <name type="common">Bacillus terrae</name>
    <dbReference type="NCBI Taxonomy" id="1914933"/>
    <lineage>
        <taxon>Bacteria</taxon>
        <taxon>Bacillati</taxon>
        <taxon>Bacillota</taxon>
        <taxon>Bacilli</taxon>
        <taxon>Bacillales</taxon>
        <taxon>Bacillaceae</taxon>
        <taxon>Siminovitchia</taxon>
    </lineage>
</organism>
<dbReference type="SUPFAM" id="SSF47384">
    <property type="entry name" value="Homodimeric domain of signal transducing histidine kinase"/>
    <property type="match status" value="1"/>
</dbReference>
<evidence type="ECO:0000256" key="8">
    <source>
        <dbReference type="ARBA" id="ARBA00023012"/>
    </source>
</evidence>
<comment type="caution">
    <text evidence="10">The sequence shown here is derived from an EMBL/GenBank/DDBJ whole genome shotgun (WGS) entry which is preliminary data.</text>
</comment>
<dbReference type="Gene3D" id="3.30.565.10">
    <property type="entry name" value="Histidine kinase-like ATPase, C-terminal domain"/>
    <property type="match status" value="1"/>
</dbReference>
<gene>
    <name evidence="10" type="ORF">J6TS1_28980</name>
</gene>
<dbReference type="EMBL" id="BORJ01000007">
    <property type="protein sequence ID" value="GIN97028.1"/>
    <property type="molecule type" value="Genomic_DNA"/>
</dbReference>
<dbReference type="PROSITE" id="PS50109">
    <property type="entry name" value="HIS_KIN"/>
    <property type="match status" value="1"/>
</dbReference>
<dbReference type="InterPro" id="IPR036890">
    <property type="entry name" value="HATPase_C_sf"/>
</dbReference>
<evidence type="ECO:0000256" key="3">
    <source>
        <dbReference type="ARBA" id="ARBA00022553"/>
    </source>
</evidence>
<proteinExistence type="predicted"/>
<reference evidence="10 11" key="1">
    <citation type="submission" date="2021-03" db="EMBL/GenBank/DDBJ databases">
        <title>Antimicrobial resistance genes in bacteria isolated from Japanese honey, and their potential for conferring macrolide and lincosamide resistance in the American foulbrood pathogen Paenibacillus larvae.</title>
        <authorList>
            <person name="Okamoto M."/>
            <person name="Kumagai M."/>
            <person name="Kanamori H."/>
            <person name="Takamatsu D."/>
        </authorList>
    </citation>
    <scope>NUCLEOTIDE SEQUENCE [LARGE SCALE GENOMIC DNA]</scope>
    <source>
        <strain evidence="10 11">J6TS1</strain>
    </source>
</reference>
<comment type="catalytic activity">
    <reaction evidence="1">
        <text>ATP + protein L-histidine = ADP + protein N-phospho-L-histidine.</text>
        <dbReference type="EC" id="2.7.13.3"/>
    </reaction>
</comment>
<dbReference type="Pfam" id="PF00512">
    <property type="entry name" value="HisKA"/>
    <property type="match status" value="1"/>
</dbReference>
<dbReference type="InterPro" id="IPR005467">
    <property type="entry name" value="His_kinase_dom"/>
</dbReference>
<name>A0ABQ4KYC6_SIMTE</name>
<keyword evidence="6" id="KW-0418">Kinase</keyword>
<feature type="domain" description="Histidine kinase" evidence="9">
    <location>
        <begin position="144"/>
        <end position="347"/>
    </location>
</feature>
<dbReference type="Gene3D" id="3.30.450.20">
    <property type="entry name" value="PAS domain"/>
    <property type="match status" value="1"/>
</dbReference>
<dbReference type="SMART" id="SM00388">
    <property type="entry name" value="HisKA"/>
    <property type="match status" value="1"/>
</dbReference>
<evidence type="ECO:0000256" key="4">
    <source>
        <dbReference type="ARBA" id="ARBA00022679"/>
    </source>
</evidence>
<keyword evidence="11" id="KW-1185">Reference proteome</keyword>
<protein>
    <recommendedName>
        <fullName evidence="2">histidine kinase</fullName>
        <ecNumber evidence="2">2.7.13.3</ecNumber>
    </recommendedName>
</protein>
<dbReference type="InterPro" id="IPR003594">
    <property type="entry name" value="HATPase_dom"/>
</dbReference>
<dbReference type="InterPro" id="IPR036097">
    <property type="entry name" value="HisK_dim/P_sf"/>
</dbReference>
<dbReference type="PANTHER" id="PTHR43065">
    <property type="entry name" value="SENSOR HISTIDINE KINASE"/>
    <property type="match status" value="1"/>
</dbReference>
<keyword evidence="4" id="KW-0808">Transferase</keyword>
<dbReference type="Proteomes" id="UP000680670">
    <property type="component" value="Unassembled WGS sequence"/>
</dbReference>
<dbReference type="InterPro" id="IPR035965">
    <property type="entry name" value="PAS-like_dom_sf"/>
</dbReference>
<dbReference type="Pfam" id="PF02518">
    <property type="entry name" value="HATPase_c"/>
    <property type="match status" value="1"/>
</dbReference>
<dbReference type="Gene3D" id="1.10.287.130">
    <property type="match status" value="1"/>
</dbReference>
<evidence type="ECO:0000256" key="6">
    <source>
        <dbReference type="ARBA" id="ARBA00022777"/>
    </source>
</evidence>
<dbReference type="CDD" id="cd00082">
    <property type="entry name" value="HisKA"/>
    <property type="match status" value="1"/>
</dbReference>
<dbReference type="CDD" id="cd00075">
    <property type="entry name" value="HATPase"/>
    <property type="match status" value="1"/>
</dbReference>
<dbReference type="SMART" id="SM00387">
    <property type="entry name" value="HATPase_c"/>
    <property type="match status" value="1"/>
</dbReference>
<dbReference type="SUPFAM" id="SSF55874">
    <property type="entry name" value="ATPase domain of HSP90 chaperone/DNA topoisomerase II/histidine kinase"/>
    <property type="match status" value="1"/>
</dbReference>
<evidence type="ECO:0000256" key="5">
    <source>
        <dbReference type="ARBA" id="ARBA00022741"/>
    </source>
</evidence>
<evidence type="ECO:0000256" key="7">
    <source>
        <dbReference type="ARBA" id="ARBA00022840"/>
    </source>
</evidence>
<dbReference type="InterPro" id="IPR004358">
    <property type="entry name" value="Sig_transdc_His_kin-like_C"/>
</dbReference>
<accession>A0ABQ4KYC6</accession>
<dbReference type="PRINTS" id="PR00344">
    <property type="entry name" value="BCTRLSENSOR"/>
</dbReference>
<keyword evidence="8" id="KW-0902">Two-component regulatory system</keyword>
<evidence type="ECO:0000259" key="9">
    <source>
        <dbReference type="PROSITE" id="PS50109"/>
    </source>
</evidence>